<feature type="region of interest" description="Disordered" evidence="1">
    <location>
        <begin position="204"/>
        <end position="238"/>
    </location>
</feature>
<dbReference type="RefSeq" id="WP_136551509.1">
    <property type="nucleotide sequence ID" value="NZ_STGJ01000002.1"/>
</dbReference>
<keyword evidence="2" id="KW-0732">Signal</keyword>
<dbReference type="AlphaFoldDB" id="A0A4V4N8Y6"/>
<dbReference type="PROSITE" id="PS51257">
    <property type="entry name" value="PROKAR_LIPOPROTEIN"/>
    <property type="match status" value="1"/>
</dbReference>
<feature type="signal peptide" evidence="2">
    <location>
        <begin position="1"/>
        <end position="18"/>
    </location>
</feature>
<evidence type="ECO:0000256" key="1">
    <source>
        <dbReference type="SAM" id="MobiDB-lite"/>
    </source>
</evidence>
<feature type="chain" id="PRO_5020759141" evidence="2">
    <location>
        <begin position="19"/>
        <end position="238"/>
    </location>
</feature>
<dbReference type="OrthoDB" id="8588389at2"/>
<organism evidence="3 4">
    <name type="scientific">Crenobacter intestini</name>
    <dbReference type="NCBI Taxonomy" id="2563443"/>
    <lineage>
        <taxon>Bacteria</taxon>
        <taxon>Pseudomonadati</taxon>
        <taxon>Pseudomonadota</taxon>
        <taxon>Betaproteobacteria</taxon>
        <taxon>Neisseriales</taxon>
        <taxon>Neisseriaceae</taxon>
        <taxon>Crenobacter</taxon>
    </lineage>
</organism>
<proteinExistence type="predicted"/>
<dbReference type="Proteomes" id="UP000308891">
    <property type="component" value="Unassembled WGS sequence"/>
</dbReference>
<gene>
    <name evidence="3" type="ORF">E5K04_03400</name>
</gene>
<reference evidence="3 4" key="1">
    <citation type="submission" date="2019-04" db="EMBL/GenBank/DDBJ databases">
        <title>Crenobacter sp. nov.</title>
        <authorList>
            <person name="Shi S."/>
        </authorList>
    </citation>
    <scope>NUCLEOTIDE SEQUENCE [LARGE SCALE GENOMIC DNA]</scope>
    <source>
        <strain evidence="3 4">GY 70310</strain>
    </source>
</reference>
<comment type="caution">
    <text evidence="3">The sequence shown here is derived from an EMBL/GenBank/DDBJ whole genome shotgun (WGS) entry which is preliminary data.</text>
</comment>
<accession>A0A4V4N8Y6</accession>
<evidence type="ECO:0000313" key="4">
    <source>
        <dbReference type="Proteomes" id="UP000308891"/>
    </source>
</evidence>
<dbReference type="InterPro" id="IPR018718">
    <property type="entry name" value="DUF2242"/>
</dbReference>
<evidence type="ECO:0000256" key="2">
    <source>
        <dbReference type="SAM" id="SignalP"/>
    </source>
</evidence>
<dbReference type="Pfam" id="PF10001">
    <property type="entry name" value="DUF2242"/>
    <property type="match status" value="1"/>
</dbReference>
<evidence type="ECO:0000313" key="3">
    <source>
        <dbReference type="EMBL" id="TIC86163.1"/>
    </source>
</evidence>
<feature type="compositionally biased region" description="Polar residues" evidence="1">
    <location>
        <begin position="220"/>
        <end position="238"/>
    </location>
</feature>
<name>A0A4V4N8Y6_9NEIS</name>
<protein>
    <submittedName>
        <fullName evidence="3">DUF2242 domain-containing protein</fullName>
    </submittedName>
</protein>
<keyword evidence="4" id="KW-1185">Reference proteome</keyword>
<dbReference type="EMBL" id="STGJ01000002">
    <property type="protein sequence ID" value="TIC86163.1"/>
    <property type="molecule type" value="Genomic_DNA"/>
</dbReference>
<sequence>MSSILRHPLLLSLLTVFALSGCATKYAFQKENFSEKGPFDHRFNASKDVVYQAMKRIALRQGFAIEKESEETTALVVSKQYQDGNINTLLTLSGIAMGNGRVSDAWIAAQEVSMKSTEAKQMTSIGLGFGLSIPIPTGTVSSLTKERGETIKDKDFYARMFAAIEKELPEVSAQMADQKHDEEQRLRAEIEKKLRIEMEIRAKLEAEARNPSRAPETPSVPLSTQMQATPVSAATSAK</sequence>